<dbReference type="InterPro" id="IPR036866">
    <property type="entry name" value="RibonucZ/Hydroxyglut_hydro"/>
</dbReference>
<dbReference type="Gene3D" id="3.40.250.10">
    <property type="entry name" value="Rhodanese-like domain"/>
    <property type="match status" value="2"/>
</dbReference>
<dbReference type="AlphaFoldDB" id="F9WD68"/>
<sequence length="750" mass="82519">MSEVRRSRVARFKPLLLEVAGALADEQCADVTQRLRQYRNRYAPILRLIATLVTPAVEESQLFGVGEGVGDAEGADASGVDARAKRRRNVSLIGAPRSAVMVNKRITVVHRLHEGGEVPAAEKLEKFMAYHFLPLALMHNRYPDVSLSDVPFVLRHYVHEATRTASFLVADPFYKTGVIIDPQADVSCYEADLAFLEVRLIAVVVTHCFVDIAMGHAALLERHPGAELLSGTPWDPVKCVSENGPSVQLGTRLQLRCVPVPSFSPECLVVELHLDTSMLGLFTGTALSTDAVPRDEFFAEFPVPHVPSEMDQQPPPLLAAEAAQRFLKERIWEKYFFPDASTEYEQPLDYVVVFPSHGGYSNVTHQLDLYWAAHIGDLKRMKHSRTVMDKVLDAESYIQHVRGRPSLPKPPLMSHVREWNLLSVPSAFGDSGGSLRARRSCGCPRETGATDSIRPVVVDIRGAAEHVAMHLKGSVNVPMTFPAAAYGVKKAELWLQCILLPLQPVVVICAEKWQCSQVHQRLALISPGAPVETFTISELQVPCEALAGVSAAAEGCRRVESVPLPPAVESKYLPRQLTWVFDLGAVAHSRLDCYRKLRLIEPNDGLLTLDCRTPYEFQNGSHNHSVFLSLGDLCQMTSLDFLELQSSPSAGGCCNIGPSPELARVMLQRLYEAALASGIKCLPLCRGVRKIVVYCATGYRSLIAASLLRRAFETAAVDISVCDVAGGALQIMQQRPDLWTVKNRSIICIS</sequence>
<dbReference type="GO" id="GO:0006749">
    <property type="term" value="P:glutathione metabolic process"/>
    <property type="evidence" value="ECO:0007669"/>
    <property type="project" value="TreeGrafter"/>
</dbReference>
<comment type="caution">
    <text evidence="2">The sequence shown here is derived from an EMBL/GenBank/DDBJ whole genome shotgun (WGS) entry which is preliminary data.</text>
</comment>
<dbReference type="InterPro" id="IPR051682">
    <property type="entry name" value="Mito_Persulfide_Diox"/>
</dbReference>
<evidence type="ECO:0000313" key="3">
    <source>
        <dbReference type="Proteomes" id="UP000000702"/>
    </source>
</evidence>
<reference evidence="3" key="1">
    <citation type="submission" date="2011-07" db="EMBL/GenBank/DDBJ databases">
        <title>Divergent evolution of antigenic variation in African trypanosomes.</title>
        <authorList>
            <person name="Jackson A.P."/>
            <person name="Berry A."/>
            <person name="Allison H.C."/>
            <person name="Burton P."/>
            <person name="Anderson J."/>
            <person name="Aslett M."/>
            <person name="Brown R."/>
            <person name="Corton N."/>
            <person name="Harris D."/>
            <person name="Hauser H."/>
            <person name="Gamble J."/>
            <person name="Gilderthorp R."/>
            <person name="McQuillan J."/>
            <person name="Quail M.A."/>
            <person name="Sanders M."/>
            <person name="Van Tonder A."/>
            <person name="Ginger M.L."/>
            <person name="Donelson J.E."/>
            <person name="Field M.C."/>
            <person name="Barry J.D."/>
            <person name="Berriman M."/>
            <person name="Hertz-Fowler C."/>
        </authorList>
    </citation>
    <scope>NUCLEOTIDE SEQUENCE [LARGE SCALE GENOMIC DNA]</scope>
    <source>
        <strain evidence="3">IL3000</strain>
    </source>
</reference>
<feature type="domain" description="Rhodanese" evidence="1">
    <location>
        <begin position="451"/>
        <end position="523"/>
    </location>
</feature>
<dbReference type="Pfam" id="PF00581">
    <property type="entry name" value="Rhodanese"/>
    <property type="match status" value="1"/>
</dbReference>
<dbReference type="EMBL" id="CAEQ01001830">
    <property type="protein sequence ID" value="CCD15219.1"/>
    <property type="molecule type" value="Genomic_DNA"/>
</dbReference>
<dbReference type="PANTHER" id="PTHR43084">
    <property type="entry name" value="PERSULFIDE DIOXYGENASE ETHE1"/>
    <property type="match status" value="1"/>
</dbReference>
<dbReference type="OMA" id="AELWLQC"/>
<feature type="domain" description="Rhodanese" evidence="1">
    <location>
        <begin position="602"/>
        <end position="740"/>
    </location>
</feature>
<dbReference type="InterPro" id="IPR036873">
    <property type="entry name" value="Rhodanese-like_dom_sf"/>
</dbReference>
<evidence type="ECO:0000259" key="1">
    <source>
        <dbReference type="PROSITE" id="PS50206"/>
    </source>
</evidence>
<name>F9WD68_TRYCI</name>
<dbReference type="SUPFAM" id="SSF56281">
    <property type="entry name" value="Metallo-hydrolase/oxidoreductase"/>
    <property type="match status" value="1"/>
</dbReference>
<dbReference type="InterPro" id="IPR001763">
    <property type="entry name" value="Rhodanese-like_dom"/>
</dbReference>
<gene>
    <name evidence="2" type="ORF">TCIL3000_0_57630</name>
</gene>
<reference evidence="2 3" key="2">
    <citation type="journal article" date="2012" name="Proc. Natl. Acad. Sci. U.S.A.">
        <title>Antigenic diversity is generated by distinct evolutionary mechanisms in African trypanosome species.</title>
        <authorList>
            <person name="Jackson A.P."/>
            <person name="Berry A."/>
            <person name="Aslett M."/>
            <person name="Allison H.C."/>
            <person name="Burton P."/>
            <person name="Vavrova-Anderson J."/>
            <person name="Brown R."/>
            <person name="Browne H."/>
            <person name="Corton N."/>
            <person name="Hauser H."/>
            <person name="Gamble J."/>
            <person name="Gilderthorp R."/>
            <person name="Marcello L."/>
            <person name="McQuillan J."/>
            <person name="Otto T.D."/>
            <person name="Quail M.A."/>
            <person name="Sanders M.J."/>
            <person name="van Tonder A."/>
            <person name="Ginger M.L."/>
            <person name="Field M.C."/>
            <person name="Barry J.D."/>
            <person name="Hertz-Fowler C."/>
            <person name="Berriman M."/>
        </authorList>
    </citation>
    <scope>NUCLEOTIDE SEQUENCE [LARGE SCALE GENOMIC DNA]</scope>
    <source>
        <strain evidence="2 3">IL3000</strain>
    </source>
</reference>
<protein>
    <recommendedName>
        <fullName evidence="1">Rhodanese domain-containing protein</fullName>
    </recommendedName>
</protein>
<dbReference type="CDD" id="cd00158">
    <property type="entry name" value="RHOD"/>
    <property type="match status" value="2"/>
</dbReference>
<organism evidence="2 3">
    <name type="scientific">Trypanosoma congolense (strain IL3000)</name>
    <dbReference type="NCBI Taxonomy" id="1068625"/>
    <lineage>
        <taxon>Eukaryota</taxon>
        <taxon>Discoba</taxon>
        <taxon>Euglenozoa</taxon>
        <taxon>Kinetoplastea</taxon>
        <taxon>Metakinetoplastina</taxon>
        <taxon>Trypanosomatida</taxon>
        <taxon>Trypanosomatidae</taxon>
        <taxon>Trypanosoma</taxon>
        <taxon>Nannomonas</taxon>
    </lineage>
</organism>
<accession>F9WD68</accession>
<dbReference type="SUPFAM" id="SSF52821">
    <property type="entry name" value="Rhodanese/Cell cycle control phosphatase"/>
    <property type="match status" value="2"/>
</dbReference>
<proteinExistence type="predicted"/>
<dbReference type="GO" id="GO:0070813">
    <property type="term" value="P:hydrogen sulfide metabolic process"/>
    <property type="evidence" value="ECO:0007669"/>
    <property type="project" value="TreeGrafter"/>
</dbReference>
<evidence type="ECO:0000313" key="2">
    <source>
        <dbReference type="EMBL" id="CCD15219.1"/>
    </source>
</evidence>
<dbReference type="Proteomes" id="UP000000702">
    <property type="component" value="Unassembled WGS sequence"/>
</dbReference>
<dbReference type="GO" id="GO:0050313">
    <property type="term" value="F:sulfur dioxygenase activity"/>
    <property type="evidence" value="ECO:0007669"/>
    <property type="project" value="TreeGrafter"/>
</dbReference>
<dbReference type="PANTHER" id="PTHR43084:SF1">
    <property type="entry name" value="PERSULFIDE DIOXYGENASE ETHE1, MITOCHONDRIAL"/>
    <property type="match status" value="1"/>
</dbReference>
<dbReference type="VEuPathDB" id="TriTrypDB:TcIL3000_0_57630"/>
<dbReference type="PROSITE" id="PS50206">
    <property type="entry name" value="RHODANESE_3"/>
    <property type="match status" value="2"/>
</dbReference>
<keyword evidence="3" id="KW-1185">Reference proteome</keyword>
<dbReference type="Gene3D" id="3.60.15.10">
    <property type="entry name" value="Ribonuclease Z/Hydroxyacylglutathione hydrolase-like"/>
    <property type="match status" value="1"/>
</dbReference>